<reference evidence="1 2" key="1">
    <citation type="submission" date="2018-05" db="EMBL/GenBank/DDBJ databases">
        <title>Draft genome sequence of Scytalidium lignicola DSM 105466, a ubiquitous saprotrophic fungus.</title>
        <authorList>
            <person name="Buettner E."/>
            <person name="Gebauer A.M."/>
            <person name="Hofrichter M."/>
            <person name="Liers C."/>
            <person name="Kellner H."/>
        </authorList>
    </citation>
    <scope>NUCLEOTIDE SEQUENCE [LARGE SCALE GENOMIC DNA]</scope>
    <source>
        <strain evidence="1 2">DSM 105466</strain>
    </source>
</reference>
<evidence type="ECO:0000313" key="1">
    <source>
        <dbReference type="EMBL" id="RFU29402.1"/>
    </source>
</evidence>
<dbReference type="OMA" id="ANHARGM"/>
<dbReference type="EMBL" id="NCSJ02000129">
    <property type="protein sequence ID" value="RFU29402.1"/>
    <property type="molecule type" value="Genomic_DNA"/>
</dbReference>
<dbReference type="PANTHER" id="PTHR28180">
    <property type="entry name" value="CONSERVED MITOCHONDRIAL PROTEIN-RELATED"/>
    <property type="match status" value="1"/>
</dbReference>
<dbReference type="OrthoDB" id="5537330at2759"/>
<dbReference type="Gene3D" id="1.20.1290.10">
    <property type="entry name" value="AhpD-like"/>
    <property type="match status" value="1"/>
</dbReference>
<keyword evidence="2" id="KW-1185">Reference proteome</keyword>
<dbReference type="InterPro" id="IPR029032">
    <property type="entry name" value="AhpD-like"/>
</dbReference>
<evidence type="ECO:0000313" key="2">
    <source>
        <dbReference type="Proteomes" id="UP000258309"/>
    </source>
</evidence>
<dbReference type="AlphaFoldDB" id="A0A3E2H897"/>
<protein>
    <submittedName>
        <fullName evidence="1">Uncharacterized protein</fullName>
    </submittedName>
</protein>
<accession>A0A3E2H897</accession>
<gene>
    <name evidence="1" type="ORF">B7463_g6935</name>
</gene>
<dbReference type="InterPro" id="IPR052999">
    <property type="entry name" value="PTS1_Protein"/>
</dbReference>
<organism evidence="1 2">
    <name type="scientific">Scytalidium lignicola</name>
    <name type="common">Hyphomycete</name>
    <dbReference type="NCBI Taxonomy" id="5539"/>
    <lineage>
        <taxon>Eukaryota</taxon>
        <taxon>Fungi</taxon>
        <taxon>Dikarya</taxon>
        <taxon>Ascomycota</taxon>
        <taxon>Pezizomycotina</taxon>
        <taxon>Leotiomycetes</taxon>
        <taxon>Leotiomycetes incertae sedis</taxon>
        <taxon>Scytalidium</taxon>
    </lineage>
</organism>
<feature type="non-terminal residue" evidence="1">
    <location>
        <position position="238"/>
    </location>
</feature>
<comment type="caution">
    <text evidence="1">The sequence shown here is derived from an EMBL/GenBank/DDBJ whole genome shotgun (WGS) entry which is preliminary data.</text>
</comment>
<proteinExistence type="predicted"/>
<dbReference type="Proteomes" id="UP000258309">
    <property type="component" value="Unassembled WGS sequence"/>
</dbReference>
<feature type="non-terminal residue" evidence="1">
    <location>
        <position position="1"/>
    </location>
</feature>
<dbReference type="STRING" id="5539.A0A3E2H897"/>
<sequence>MGDYNPESIKKLFRAVQNVVPPSFPKDSWYLIVATMLASISRGNAVGELFQYVTADSSVDYKRKVSQRLREMILKSWTLIGMPRAISASYALQAADKDGDSAVEHQRVDVVLQPDLVMRRSKDWFAKTFQEDEQAIFDRFSAHKEMEWALRYVVYGLFLADLSVISPIENEFIVLASVMSVGGSPTLSHFKALRRLVISAPDAEAFQNICEMVAQWAGHDTSAWPRAKEVEKYFPANL</sequence>
<name>A0A3E2H897_SCYLI</name>